<dbReference type="InterPro" id="IPR036322">
    <property type="entry name" value="WD40_repeat_dom_sf"/>
</dbReference>
<accession>A0ABD3GGA1</accession>
<reference evidence="2 3" key="1">
    <citation type="submission" date="2024-09" db="EMBL/GenBank/DDBJ databases">
        <title>Chromosome-scale assembly of Riccia sorocarpa.</title>
        <authorList>
            <person name="Paukszto L."/>
        </authorList>
    </citation>
    <scope>NUCLEOTIDE SEQUENCE [LARGE SCALE GENOMIC DNA]</scope>
    <source>
        <strain evidence="2">LP-2024</strain>
        <tissue evidence="2">Aerial parts of the thallus</tissue>
    </source>
</reference>
<gene>
    <name evidence="2" type="ORF">R1sor_027574</name>
</gene>
<protein>
    <submittedName>
        <fullName evidence="2">Uncharacterized protein</fullName>
    </submittedName>
</protein>
<sequence length="101" mass="11212">MKLRSQLTIIDVKKLEAVLTIGGMATGEYGACAFAENERLVISACNYEETSQVEYWDIRDGRVLMSSPVPYTINKITINPRDDEESAMSGTQHKTLPTVVT</sequence>
<evidence type="ECO:0000256" key="1">
    <source>
        <dbReference type="SAM" id="MobiDB-lite"/>
    </source>
</evidence>
<dbReference type="AlphaFoldDB" id="A0ABD3GGA1"/>
<organism evidence="2 3">
    <name type="scientific">Riccia sorocarpa</name>
    <dbReference type="NCBI Taxonomy" id="122646"/>
    <lineage>
        <taxon>Eukaryota</taxon>
        <taxon>Viridiplantae</taxon>
        <taxon>Streptophyta</taxon>
        <taxon>Embryophyta</taxon>
        <taxon>Marchantiophyta</taxon>
        <taxon>Marchantiopsida</taxon>
        <taxon>Marchantiidae</taxon>
        <taxon>Marchantiales</taxon>
        <taxon>Ricciaceae</taxon>
        <taxon>Riccia</taxon>
    </lineage>
</organism>
<dbReference type="SUPFAM" id="SSF50978">
    <property type="entry name" value="WD40 repeat-like"/>
    <property type="match status" value="1"/>
</dbReference>
<comment type="caution">
    <text evidence="2">The sequence shown here is derived from an EMBL/GenBank/DDBJ whole genome shotgun (WGS) entry which is preliminary data.</text>
</comment>
<dbReference type="Proteomes" id="UP001633002">
    <property type="component" value="Unassembled WGS sequence"/>
</dbReference>
<evidence type="ECO:0000313" key="2">
    <source>
        <dbReference type="EMBL" id="KAL3677626.1"/>
    </source>
</evidence>
<feature type="compositionally biased region" description="Polar residues" evidence="1">
    <location>
        <begin position="88"/>
        <end position="101"/>
    </location>
</feature>
<evidence type="ECO:0000313" key="3">
    <source>
        <dbReference type="Proteomes" id="UP001633002"/>
    </source>
</evidence>
<dbReference type="EMBL" id="JBJQOH010000008">
    <property type="protein sequence ID" value="KAL3677626.1"/>
    <property type="molecule type" value="Genomic_DNA"/>
</dbReference>
<keyword evidence="3" id="KW-1185">Reference proteome</keyword>
<proteinExistence type="predicted"/>
<feature type="region of interest" description="Disordered" evidence="1">
    <location>
        <begin position="80"/>
        <end position="101"/>
    </location>
</feature>
<name>A0ABD3GGA1_9MARC</name>